<dbReference type="AlphaFoldDB" id="A0A7H9ELI3"/>
<sequence>MKNKQVGDKFPTFAVLMTVYEKEQPAFLDRSLRSVSEQTVRPGQIVVVTDGPLTPELDRVLAHHQTAFGEAFKIVRLAENKGRGRASQAGIDTITTKWIARMDSDDICLPDRFEKQLQAIVAHPQVAVVGGYVLEFADEEDNIVGKRKVPLTNDEIRNYAKYRNPINNPAVMFKREAIPNLGGYPTMNILEDYDLWIRFIANGYELMNLPEYLVKMRVSSGMYSRRGGMDFLKTYIKMKRKWRQMGVGDWKSELTSNVAMTANTLLPDKARKLIYQKVLHKNCK</sequence>
<dbReference type="Pfam" id="PF00535">
    <property type="entry name" value="Glycos_transf_2"/>
    <property type="match status" value="1"/>
</dbReference>
<dbReference type="SUPFAM" id="SSF53448">
    <property type="entry name" value="Nucleotide-diphospho-sugar transferases"/>
    <property type="match status" value="1"/>
</dbReference>
<organism evidence="5 6">
    <name type="scientific">Ligilactobacillus saerimneri</name>
    <dbReference type="NCBI Taxonomy" id="228229"/>
    <lineage>
        <taxon>Bacteria</taxon>
        <taxon>Bacillati</taxon>
        <taxon>Bacillota</taxon>
        <taxon>Bacilli</taxon>
        <taxon>Lactobacillales</taxon>
        <taxon>Lactobacillaceae</taxon>
        <taxon>Ligilactobacillus</taxon>
    </lineage>
</organism>
<comment type="similarity">
    <text evidence="1">Belongs to the glycosyltransferase 2 family.</text>
</comment>
<dbReference type="GO" id="GO:0016757">
    <property type="term" value="F:glycosyltransferase activity"/>
    <property type="evidence" value="ECO:0007669"/>
    <property type="project" value="UniProtKB-KW"/>
</dbReference>
<dbReference type="InterPro" id="IPR001173">
    <property type="entry name" value="Glyco_trans_2-like"/>
</dbReference>
<dbReference type="InterPro" id="IPR029044">
    <property type="entry name" value="Nucleotide-diphossugar_trans"/>
</dbReference>
<dbReference type="RefSeq" id="WP_180848763.1">
    <property type="nucleotide sequence ID" value="NZ_CP047418.1"/>
</dbReference>
<proteinExistence type="inferred from homology"/>
<keyword evidence="2" id="KW-0328">Glycosyltransferase</keyword>
<protein>
    <submittedName>
        <fullName evidence="5">Glycosyltransferase</fullName>
    </submittedName>
</protein>
<dbReference type="InterPro" id="IPR050834">
    <property type="entry name" value="Glycosyltransf_2"/>
</dbReference>
<dbReference type="Proteomes" id="UP000510886">
    <property type="component" value="Chromosome"/>
</dbReference>
<dbReference type="PANTHER" id="PTHR43685:SF5">
    <property type="entry name" value="GLYCOSYLTRANSFERASE EPSE-RELATED"/>
    <property type="match status" value="1"/>
</dbReference>
<keyword evidence="3 5" id="KW-0808">Transferase</keyword>
<evidence type="ECO:0000256" key="2">
    <source>
        <dbReference type="ARBA" id="ARBA00022676"/>
    </source>
</evidence>
<dbReference type="EMBL" id="CP047418">
    <property type="protein sequence ID" value="QLL78588.1"/>
    <property type="molecule type" value="Genomic_DNA"/>
</dbReference>
<gene>
    <name evidence="5" type="ORF">GTO87_08325</name>
</gene>
<evidence type="ECO:0000313" key="5">
    <source>
        <dbReference type="EMBL" id="QLL78588.1"/>
    </source>
</evidence>
<evidence type="ECO:0000256" key="1">
    <source>
        <dbReference type="ARBA" id="ARBA00006739"/>
    </source>
</evidence>
<dbReference type="PANTHER" id="PTHR43685">
    <property type="entry name" value="GLYCOSYLTRANSFERASE"/>
    <property type="match status" value="1"/>
</dbReference>
<name>A0A7H9ELI3_9LACO</name>
<feature type="domain" description="Glycosyltransferase 2-like" evidence="4">
    <location>
        <begin position="15"/>
        <end position="163"/>
    </location>
</feature>
<accession>A0A7H9ELI3</accession>
<evidence type="ECO:0000256" key="3">
    <source>
        <dbReference type="ARBA" id="ARBA00022679"/>
    </source>
</evidence>
<dbReference type="Gene3D" id="3.90.550.10">
    <property type="entry name" value="Spore Coat Polysaccharide Biosynthesis Protein SpsA, Chain A"/>
    <property type="match status" value="1"/>
</dbReference>
<evidence type="ECO:0000313" key="6">
    <source>
        <dbReference type="Proteomes" id="UP000510886"/>
    </source>
</evidence>
<evidence type="ECO:0000259" key="4">
    <source>
        <dbReference type="Pfam" id="PF00535"/>
    </source>
</evidence>
<reference evidence="5 6" key="1">
    <citation type="submission" date="2020-01" db="EMBL/GenBank/DDBJ databases">
        <title>Complete and circular genome sequences of six lactobacillus isolates from horses.</title>
        <authorList>
            <person name="Hassan H.M."/>
        </authorList>
    </citation>
    <scope>NUCLEOTIDE SEQUENCE [LARGE SCALE GENOMIC DNA]</scope>
    <source>
        <strain evidence="5 6">1A</strain>
    </source>
</reference>
<dbReference type="KEGG" id="lsw:GTO87_08325"/>